<organism evidence="1 2">
    <name type="scientific">Azoarcus indigens</name>
    <dbReference type="NCBI Taxonomy" id="29545"/>
    <lineage>
        <taxon>Bacteria</taxon>
        <taxon>Pseudomonadati</taxon>
        <taxon>Pseudomonadota</taxon>
        <taxon>Betaproteobacteria</taxon>
        <taxon>Rhodocyclales</taxon>
        <taxon>Zoogloeaceae</taxon>
        <taxon>Azoarcus</taxon>
    </lineage>
</organism>
<sequence>MPGRRGRCRLWLTVKAHCSEEDVAEWIEFQITNKGRTVVKYIDARNHYFTREDGAALRKKVLKFAKER</sequence>
<gene>
    <name evidence="1" type="ORF">C7389_1332</name>
</gene>
<comment type="caution">
    <text evidence="1">The sequence shown here is derived from an EMBL/GenBank/DDBJ whole genome shotgun (WGS) entry which is preliminary data.</text>
</comment>
<dbReference type="AlphaFoldDB" id="A0A4R6DJQ6"/>
<evidence type="ECO:0000313" key="1">
    <source>
        <dbReference type="EMBL" id="TDN44957.1"/>
    </source>
</evidence>
<protein>
    <submittedName>
        <fullName evidence="1">Uncharacterized protein</fullName>
    </submittedName>
</protein>
<reference evidence="1 2" key="1">
    <citation type="submission" date="2019-03" db="EMBL/GenBank/DDBJ databases">
        <title>Genomic Encyclopedia of Type Strains, Phase IV (KMG-IV): sequencing the most valuable type-strain genomes for metagenomic binning, comparative biology and taxonomic classification.</title>
        <authorList>
            <person name="Goeker M."/>
        </authorList>
    </citation>
    <scope>NUCLEOTIDE SEQUENCE [LARGE SCALE GENOMIC DNA]</scope>
    <source>
        <strain evidence="1 2">DSM 12121</strain>
    </source>
</reference>
<dbReference type="EMBL" id="SNVV01000033">
    <property type="protein sequence ID" value="TDN44957.1"/>
    <property type="molecule type" value="Genomic_DNA"/>
</dbReference>
<proteinExistence type="predicted"/>
<dbReference type="Proteomes" id="UP000295129">
    <property type="component" value="Unassembled WGS sequence"/>
</dbReference>
<accession>A0A4R6DJQ6</accession>
<evidence type="ECO:0000313" key="2">
    <source>
        <dbReference type="Proteomes" id="UP000295129"/>
    </source>
</evidence>
<name>A0A4R6DJQ6_9RHOO</name>
<keyword evidence="2" id="KW-1185">Reference proteome</keyword>